<organism evidence="1 2">
    <name type="scientific">Lacipirellula limnantheis</name>
    <dbReference type="NCBI Taxonomy" id="2528024"/>
    <lineage>
        <taxon>Bacteria</taxon>
        <taxon>Pseudomonadati</taxon>
        <taxon>Planctomycetota</taxon>
        <taxon>Planctomycetia</taxon>
        <taxon>Pirellulales</taxon>
        <taxon>Lacipirellulaceae</taxon>
        <taxon>Lacipirellula</taxon>
    </lineage>
</organism>
<dbReference type="Proteomes" id="UP000317909">
    <property type="component" value="Chromosome"/>
</dbReference>
<name>A0A517U4W9_9BACT</name>
<keyword evidence="2" id="KW-1185">Reference proteome</keyword>
<sequence length="100" mass="10910">MATFITNIKFTQQGIKDIAHSTKRAAIFKAEAKKLGAKVKEIYWTLGDHDGLLILEAPDDETATAAILHLGTRGNVHTTTYRAYTAAEMEKIVANVHGEG</sequence>
<reference evidence="1 2" key="1">
    <citation type="submission" date="2019-02" db="EMBL/GenBank/DDBJ databases">
        <title>Deep-cultivation of Planctomycetes and their phenomic and genomic characterization uncovers novel biology.</title>
        <authorList>
            <person name="Wiegand S."/>
            <person name="Jogler M."/>
            <person name="Boedeker C."/>
            <person name="Pinto D."/>
            <person name="Vollmers J."/>
            <person name="Rivas-Marin E."/>
            <person name="Kohn T."/>
            <person name="Peeters S.H."/>
            <person name="Heuer A."/>
            <person name="Rast P."/>
            <person name="Oberbeckmann S."/>
            <person name="Bunk B."/>
            <person name="Jeske O."/>
            <person name="Meyerdierks A."/>
            <person name="Storesund J.E."/>
            <person name="Kallscheuer N."/>
            <person name="Luecker S."/>
            <person name="Lage O.M."/>
            <person name="Pohl T."/>
            <person name="Merkel B.J."/>
            <person name="Hornburger P."/>
            <person name="Mueller R.-W."/>
            <person name="Bruemmer F."/>
            <person name="Labrenz M."/>
            <person name="Spormann A.M."/>
            <person name="Op den Camp H."/>
            <person name="Overmann J."/>
            <person name="Amann R."/>
            <person name="Jetten M.S.M."/>
            <person name="Mascher T."/>
            <person name="Medema M.H."/>
            <person name="Devos D.P."/>
            <person name="Kaster A.-K."/>
            <person name="Ovreas L."/>
            <person name="Rohde M."/>
            <person name="Galperin M.Y."/>
            <person name="Jogler C."/>
        </authorList>
    </citation>
    <scope>NUCLEOTIDE SEQUENCE [LARGE SCALE GENOMIC DNA]</scope>
    <source>
        <strain evidence="1 2">I41</strain>
    </source>
</reference>
<accession>A0A517U4W9</accession>
<evidence type="ECO:0000313" key="1">
    <source>
        <dbReference type="EMBL" id="QDT75662.1"/>
    </source>
</evidence>
<dbReference type="Pfam" id="PF08734">
    <property type="entry name" value="GYD"/>
    <property type="match status" value="1"/>
</dbReference>
<dbReference type="AlphaFoldDB" id="A0A517U4W9"/>
<dbReference type="RefSeq" id="WP_145435420.1">
    <property type="nucleotide sequence ID" value="NZ_CP036339.1"/>
</dbReference>
<dbReference type="EMBL" id="CP036339">
    <property type="protein sequence ID" value="QDT75662.1"/>
    <property type="molecule type" value="Genomic_DNA"/>
</dbReference>
<evidence type="ECO:0000313" key="2">
    <source>
        <dbReference type="Proteomes" id="UP000317909"/>
    </source>
</evidence>
<protein>
    <submittedName>
        <fullName evidence="1">GYD domain protein</fullName>
    </submittedName>
</protein>
<dbReference type="InterPro" id="IPR014845">
    <property type="entry name" value="GYD/TTHA1554"/>
</dbReference>
<dbReference type="OrthoDB" id="5243930at2"/>
<gene>
    <name evidence="1" type="ORF">I41_49020</name>
</gene>
<dbReference type="KEGG" id="llh:I41_49020"/>
<proteinExistence type="predicted"/>